<evidence type="ECO:0000256" key="1">
    <source>
        <dbReference type="ARBA" id="ARBA00022448"/>
    </source>
</evidence>
<name>A0ABQ5TYT2_9GAMM</name>
<keyword evidence="1" id="KW-0813">Transport</keyword>
<evidence type="ECO:0000313" key="6">
    <source>
        <dbReference type="EMBL" id="GLQ00543.1"/>
    </source>
</evidence>
<reference evidence="6" key="1">
    <citation type="journal article" date="2014" name="Int. J. Syst. Evol. Microbiol.">
        <title>Complete genome of a new Firmicutes species belonging to the dominant human colonic microbiota ('Ruminococcus bicirculans') reveals two chromosomes and a selective capacity to utilize plant glucans.</title>
        <authorList>
            <consortium name="NISC Comparative Sequencing Program"/>
            <person name="Wegmann U."/>
            <person name="Louis P."/>
            <person name="Goesmann A."/>
            <person name="Henrissat B."/>
            <person name="Duncan S.H."/>
            <person name="Flint H.J."/>
        </authorList>
    </citation>
    <scope>NUCLEOTIDE SEQUENCE</scope>
    <source>
        <strain evidence="6">NBRC 102424</strain>
    </source>
</reference>
<dbReference type="Pfam" id="PF07660">
    <property type="entry name" value="STN"/>
    <property type="match status" value="1"/>
</dbReference>
<organism evidence="6 7">
    <name type="scientific">Methylophaga thalassica</name>
    <dbReference type="NCBI Taxonomy" id="40223"/>
    <lineage>
        <taxon>Bacteria</taxon>
        <taxon>Pseudomonadati</taxon>
        <taxon>Pseudomonadota</taxon>
        <taxon>Gammaproteobacteria</taxon>
        <taxon>Thiotrichales</taxon>
        <taxon>Piscirickettsiaceae</taxon>
        <taxon>Methylophaga</taxon>
    </lineage>
</organism>
<dbReference type="SMART" id="SM00965">
    <property type="entry name" value="STN"/>
    <property type="match status" value="1"/>
</dbReference>
<gene>
    <name evidence="6" type="ORF">GCM10007891_23960</name>
</gene>
<feature type="chain" id="PRO_5046338994" description="Secretin/TonB short N-terminal domain-containing protein" evidence="4">
    <location>
        <begin position="34"/>
        <end position="121"/>
    </location>
</feature>
<evidence type="ECO:0000256" key="4">
    <source>
        <dbReference type="SAM" id="SignalP"/>
    </source>
</evidence>
<keyword evidence="3" id="KW-0998">Cell outer membrane</keyword>
<sequence length="121" mass="12885">MPAKQRFISSSLKALPLLIMLASASVMPSTAIADDVAEQQTTPAKLIHFNIPADNLSKSLNLFSAQSGIFLSSDGALTKSKISAPVNGQYTAEQALQALLAGTQLSYRFMDANTVTLLEQQ</sequence>
<evidence type="ECO:0000256" key="3">
    <source>
        <dbReference type="ARBA" id="ARBA00023237"/>
    </source>
</evidence>
<feature type="signal peptide" evidence="4">
    <location>
        <begin position="1"/>
        <end position="33"/>
    </location>
</feature>
<reference evidence="6" key="2">
    <citation type="submission" date="2023-01" db="EMBL/GenBank/DDBJ databases">
        <title>Draft genome sequence of Methylophaga thalassica strain NBRC 102424.</title>
        <authorList>
            <person name="Sun Q."/>
            <person name="Mori K."/>
        </authorList>
    </citation>
    <scope>NUCLEOTIDE SEQUENCE</scope>
    <source>
        <strain evidence="6">NBRC 102424</strain>
    </source>
</reference>
<evidence type="ECO:0000313" key="7">
    <source>
        <dbReference type="Proteomes" id="UP001161423"/>
    </source>
</evidence>
<dbReference type="Gene3D" id="3.55.50.30">
    <property type="match status" value="1"/>
</dbReference>
<keyword evidence="2" id="KW-0472">Membrane</keyword>
<keyword evidence="4" id="KW-0732">Signal</keyword>
<dbReference type="InterPro" id="IPR011662">
    <property type="entry name" value="Secretin/TonB_short_N"/>
</dbReference>
<evidence type="ECO:0000256" key="2">
    <source>
        <dbReference type="ARBA" id="ARBA00023136"/>
    </source>
</evidence>
<proteinExistence type="predicted"/>
<evidence type="ECO:0000259" key="5">
    <source>
        <dbReference type="SMART" id="SM00965"/>
    </source>
</evidence>
<keyword evidence="7" id="KW-1185">Reference proteome</keyword>
<comment type="caution">
    <text evidence="6">The sequence shown here is derived from an EMBL/GenBank/DDBJ whole genome shotgun (WGS) entry which is preliminary data.</text>
</comment>
<accession>A0ABQ5TYT2</accession>
<dbReference type="Proteomes" id="UP001161423">
    <property type="component" value="Unassembled WGS sequence"/>
</dbReference>
<protein>
    <recommendedName>
        <fullName evidence="5">Secretin/TonB short N-terminal domain-containing protein</fullName>
    </recommendedName>
</protein>
<dbReference type="EMBL" id="BSND01000006">
    <property type="protein sequence ID" value="GLQ00543.1"/>
    <property type="molecule type" value="Genomic_DNA"/>
</dbReference>
<dbReference type="RefSeq" id="WP_284723488.1">
    <property type="nucleotide sequence ID" value="NZ_BSND01000006.1"/>
</dbReference>
<feature type="domain" description="Secretin/TonB short N-terminal" evidence="5">
    <location>
        <begin position="69"/>
        <end position="120"/>
    </location>
</feature>